<protein>
    <submittedName>
        <fullName evidence="1">Radical SAM protein</fullName>
    </submittedName>
</protein>
<evidence type="ECO:0000313" key="1">
    <source>
        <dbReference type="EMBL" id="QOX64550.1"/>
    </source>
</evidence>
<gene>
    <name evidence="1" type="ORF">FRZ06_14970</name>
</gene>
<reference evidence="1" key="1">
    <citation type="submission" date="2019-08" db="EMBL/GenBank/DDBJ databases">
        <title>Genome sequence of Clostridiales bacterium MT110.</title>
        <authorList>
            <person name="Cao J."/>
        </authorList>
    </citation>
    <scope>NUCLEOTIDE SEQUENCE</scope>
    <source>
        <strain evidence="1">MT110</strain>
    </source>
</reference>
<evidence type="ECO:0000313" key="2">
    <source>
        <dbReference type="Proteomes" id="UP000594014"/>
    </source>
</evidence>
<sequence>MEEKQTTYRIGPIRPPSEANSLLLQITGGCTWNRCKFCSIYKHERFRVFSVDSIKRDIDVMAEYADMVTSYMNQDGTLNKKTALSRFEGMTQEEKNCYYLVYRWLAGGGENVFLQDGNSLAVKTERVLEVLRYLREKLPSIKRVTTYGRAETLAKISADEYTQLKKAGLDRIHSGFESGSDQVLQLIDKGVTAEQEILAGHNIKAGGIELSVYFMPGIGGKDLSTENALETARVVRAINPDFVRLRSAVIKEGTDLWQDYRGGRIRLCSENDKLTEVKLLIENSQGCTGYLASDHIINLLQNVEGRLDADSQNMLAKINEYFALPPLQQKLFQLARRCGMVSEPSDLLLLAKDQRLRLEQSIRSITEEVLWDEKMNEILMDYI</sequence>
<accession>A0ACD1ADI2</accession>
<dbReference type="EMBL" id="CP042469">
    <property type="protein sequence ID" value="QOX64550.1"/>
    <property type="molecule type" value="Genomic_DNA"/>
</dbReference>
<proteinExistence type="predicted"/>
<dbReference type="Proteomes" id="UP000594014">
    <property type="component" value="Chromosome"/>
</dbReference>
<organism evidence="1 2">
    <name type="scientific">Anoxybacterium hadale</name>
    <dbReference type="NCBI Taxonomy" id="3408580"/>
    <lineage>
        <taxon>Bacteria</taxon>
        <taxon>Bacillati</taxon>
        <taxon>Bacillota</taxon>
        <taxon>Clostridia</taxon>
        <taxon>Peptostreptococcales</taxon>
        <taxon>Anaerovoracaceae</taxon>
        <taxon>Anoxybacterium</taxon>
    </lineage>
</organism>
<keyword evidence="2" id="KW-1185">Reference proteome</keyword>
<name>A0ACD1ADI2_9FIRM</name>